<dbReference type="Gene3D" id="3.40.50.720">
    <property type="entry name" value="NAD(P)-binding Rossmann-like Domain"/>
    <property type="match status" value="1"/>
</dbReference>
<name>A0ABV7DC96_9HYPH</name>
<gene>
    <name evidence="8" type="ORF">ACFOHH_02555</name>
</gene>
<dbReference type="SUPFAM" id="SSF50129">
    <property type="entry name" value="GroES-like"/>
    <property type="match status" value="1"/>
</dbReference>
<sequence length="337" mass="34474">MKAVRLHDAKDLRVETVAEPADPPPGHVNLRVRAAGICGSDLHNYRTGQWITRRPSTAGHEFSARVTAVGEGVTHVVPGDTVAVDSRVWCGTCPACRSGRGNVCEALGFVGEVCDGGFAEMAQLPARLVLRHDPALAPAVAAMAEPLAVALHAVRRLAVPAGAPVLVVGCGTIGGLSALLLSRLHDGPLLLADLNAEKAGLVQAVAGGTVVALDRAEIDAALAGGRLRHALDATGSIRAIAGILDLLSGGGALALVGIGHGKLDLDPNILVEREISLVGCHAFADELPEAVGLLGDLAPALSRLVEVLPGLDDVPAAYERLLAGEGRALKTIVTVSD</sequence>
<dbReference type="Pfam" id="PF08240">
    <property type="entry name" value="ADH_N"/>
    <property type="match status" value="1"/>
</dbReference>
<evidence type="ECO:0000256" key="5">
    <source>
        <dbReference type="ARBA" id="ARBA00023002"/>
    </source>
</evidence>
<comment type="caution">
    <text evidence="8">The sequence shown here is derived from an EMBL/GenBank/DDBJ whole genome shotgun (WGS) entry which is preliminary data.</text>
</comment>
<evidence type="ECO:0000259" key="6">
    <source>
        <dbReference type="Pfam" id="PF00107"/>
    </source>
</evidence>
<keyword evidence="4" id="KW-0862">Zinc</keyword>
<reference evidence="9" key="1">
    <citation type="journal article" date="2019" name="Int. J. Syst. Evol. Microbiol.">
        <title>The Global Catalogue of Microorganisms (GCM) 10K type strain sequencing project: providing services to taxonomists for standard genome sequencing and annotation.</title>
        <authorList>
            <consortium name="The Broad Institute Genomics Platform"/>
            <consortium name="The Broad Institute Genome Sequencing Center for Infectious Disease"/>
            <person name="Wu L."/>
            <person name="Ma J."/>
        </authorList>
    </citation>
    <scope>NUCLEOTIDE SEQUENCE [LARGE SCALE GENOMIC DNA]</scope>
    <source>
        <strain evidence="9">KCTC 52677</strain>
    </source>
</reference>
<comment type="similarity">
    <text evidence="2">Belongs to the zinc-containing alcohol dehydrogenase family.</text>
</comment>
<accession>A0ABV7DC96</accession>
<organism evidence="8 9">
    <name type="scientific">Shinella pollutisoli</name>
    <dbReference type="NCBI Taxonomy" id="2250594"/>
    <lineage>
        <taxon>Bacteria</taxon>
        <taxon>Pseudomonadati</taxon>
        <taxon>Pseudomonadota</taxon>
        <taxon>Alphaproteobacteria</taxon>
        <taxon>Hyphomicrobiales</taxon>
        <taxon>Rhizobiaceae</taxon>
        <taxon>Shinella</taxon>
    </lineage>
</organism>
<evidence type="ECO:0000256" key="1">
    <source>
        <dbReference type="ARBA" id="ARBA00001947"/>
    </source>
</evidence>
<dbReference type="EMBL" id="JBHRSP010000003">
    <property type="protein sequence ID" value="MFC3071979.1"/>
    <property type="molecule type" value="Genomic_DNA"/>
</dbReference>
<evidence type="ECO:0000256" key="4">
    <source>
        <dbReference type="ARBA" id="ARBA00022833"/>
    </source>
</evidence>
<dbReference type="InterPro" id="IPR011032">
    <property type="entry name" value="GroES-like_sf"/>
</dbReference>
<dbReference type="Pfam" id="PF00107">
    <property type="entry name" value="ADH_zinc_N"/>
    <property type="match status" value="1"/>
</dbReference>
<protein>
    <submittedName>
        <fullName evidence="8">Zinc-binding dehydrogenase</fullName>
    </submittedName>
</protein>
<dbReference type="InterPro" id="IPR036291">
    <property type="entry name" value="NAD(P)-bd_dom_sf"/>
</dbReference>
<keyword evidence="9" id="KW-1185">Reference proteome</keyword>
<dbReference type="Gene3D" id="3.90.180.10">
    <property type="entry name" value="Medium-chain alcohol dehydrogenases, catalytic domain"/>
    <property type="match status" value="1"/>
</dbReference>
<dbReference type="InterPro" id="IPR013154">
    <property type="entry name" value="ADH-like_N"/>
</dbReference>
<evidence type="ECO:0000256" key="3">
    <source>
        <dbReference type="ARBA" id="ARBA00022723"/>
    </source>
</evidence>
<feature type="domain" description="Alcohol dehydrogenase-like C-terminal" evidence="6">
    <location>
        <begin position="192"/>
        <end position="293"/>
    </location>
</feature>
<feature type="domain" description="Alcohol dehydrogenase-like N-terminal" evidence="7">
    <location>
        <begin position="25"/>
        <end position="130"/>
    </location>
</feature>
<dbReference type="Proteomes" id="UP001595377">
    <property type="component" value="Unassembled WGS sequence"/>
</dbReference>
<evidence type="ECO:0000313" key="9">
    <source>
        <dbReference type="Proteomes" id="UP001595377"/>
    </source>
</evidence>
<dbReference type="InterPro" id="IPR013149">
    <property type="entry name" value="ADH-like_C"/>
</dbReference>
<keyword evidence="3" id="KW-0479">Metal-binding</keyword>
<evidence type="ECO:0000259" key="7">
    <source>
        <dbReference type="Pfam" id="PF08240"/>
    </source>
</evidence>
<dbReference type="SUPFAM" id="SSF51735">
    <property type="entry name" value="NAD(P)-binding Rossmann-fold domains"/>
    <property type="match status" value="1"/>
</dbReference>
<proteinExistence type="inferred from homology"/>
<keyword evidence="5" id="KW-0560">Oxidoreductase</keyword>
<evidence type="ECO:0000313" key="8">
    <source>
        <dbReference type="EMBL" id="MFC3071979.1"/>
    </source>
</evidence>
<comment type="cofactor">
    <cofactor evidence="1">
        <name>Zn(2+)</name>
        <dbReference type="ChEBI" id="CHEBI:29105"/>
    </cofactor>
</comment>
<dbReference type="PANTHER" id="PTHR43161">
    <property type="entry name" value="SORBITOL DEHYDROGENASE"/>
    <property type="match status" value="1"/>
</dbReference>
<dbReference type="RefSeq" id="WP_257315934.1">
    <property type="nucleotide sequence ID" value="NZ_JANFDG010000015.1"/>
</dbReference>
<evidence type="ECO:0000256" key="2">
    <source>
        <dbReference type="ARBA" id="ARBA00008072"/>
    </source>
</evidence>